<protein>
    <recommendedName>
        <fullName evidence="6">Bifunctional uridylyltransferase/uridylyl-removing enzyme</fullName>
        <shortName evidence="6">UTase/UR</shortName>
    </recommendedName>
    <alternativeName>
        <fullName evidence="6">Bifunctional [protein-PII] modification enzyme</fullName>
    </alternativeName>
    <alternativeName>
        <fullName evidence="6">Bifunctional nitrogen sensor protein</fullName>
    </alternativeName>
    <domain>
        <recommendedName>
            <fullName evidence="6">[Protein-PII] uridylyltransferase</fullName>
            <shortName evidence="6">PII uridylyltransferase</shortName>
            <shortName evidence="6">UTase</shortName>
            <ecNumber evidence="6">2.7.7.59</ecNumber>
        </recommendedName>
    </domain>
    <domain>
        <recommendedName>
            <fullName evidence="6">[Protein-PII]-UMP uridylyl-removing enzyme</fullName>
            <shortName evidence="6">UR</shortName>
            <ecNumber evidence="6">3.1.4.-</ecNumber>
        </recommendedName>
    </domain>
</protein>
<dbReference type="SUPFAM" id="SSF81593">
    <property type="entry name" value="Nucleotidyltransferase substrate binding subunit/domain"/>
    <property type="match status" value="1"/>
</dbReference>
<dbReference type="Proteomes" id="UP000470384">
    <property type="component" value="Unassembled WGS sequence"/>
</dbReference>
<dbReference type="NCBIfam" id="TIGR01693">
    <property type="entry name" value="UTase_glnD"/>
    <property type="match status" value="1"/>
</dbReference>
<feature type="domain" description="HD" evidence="9">
    <location>
        <begin position="507"/>
        <end position="629"/>
    </location>
</feature>
<evidence type="ECO:0000256" key="1">
    <source>
        <dbReference type="ARBA" id="ARBA00022679"/>
    </source>
</evidence>
<dbReference type="Pfam" id="PF01966">
    <property type="entry name" value="HD"/>
    <property type="match status" value="1"/>
</dbReference>
<evidence type="ECO:0000313" key="11">
    <source>
        <dbReference type="Proteomes" id="UP000470384"/>
    </source>
</evidence>
<reference evidence="10 11" key="1">
    <citation type="journal article" date="2016" name="Int. J. Syst. Evol. Microbiol.">
        <title>Pyruvatibacter mobilis gen. nov., sp. nov., a marine bacterium from the culture broth of Picochlorum sp. 122.</title>
        <authorList>
            <person name="Wang G."/>
            <person name="Tang M."/>
            <person name="Wu H."/>
            <person name="Dai S."/>
            <person name="Li T."/>
            <person name="Chen C."/>
            <person name="He H."/>
            <person name="Fan J."/>
            <person name="Xiang W."/>
            <person name="Li X."/>
        </authorList>
    </citation>
    <scope>NUCLEOTIDE SEQUENCE [LARGE SCALE GENOMIC DNA]</scope>
    <source>
        <strain evidence="10 11">GYP-11</strain>
    </source>
</reference>
<dbReference type="InterPro" id="IPR005190">
    <property type="entry name" value="GlnE_rpt_dom"/>
</dbReference>
<dbReference type="Gene3D" id="3.30.70.260">
    <property type="match status" value="2"/>
</dbReference>
<dbReference type="NCBIfam" id="NF003467">
    <property type="entry name" value="PRK05092.1"/>
    <property type="match status" value="1"/>
</dbReference>
<dbReference type="Pfam" id="PF24931">
    <property type="entry name" value="ACT_ACR9_3rd"/>
    <property type="match status" value="1"/>
</dbReference>
<keyword evidence="2 6" id="KW-0548">Nucleotidyltransferase</keyword>
<keyword evidence="11" id="KW-1185">Reference proteome</keyword>
<keyword evidence="1 6" id="KW-0808">Transferase</keyword>
<comment type="cofactor">
    <cofactor evidence="6">
        <name>Mg(2+)</name>
        <dbReference type="ChEBI" id="CHEBI:18420"/>
    </cofactor>
</comment>
<dbReference type="AlphaFoldDB" id="A0A845Q9L9"/>
<comment type="caution">
    <text evidence="10">The sequence shown here is derived from an EMBL/GenBank/DDBJ whole genome shotgun (WGS) entry which is preliminary data.</text>
</comment>
<evidence type="ECO:0000256" key="5">
    <source>
        <dbReference type="ARBA" id="ARBA00023268"/>
    </source>
</evidence>
<keyword evidence="3 6" id="KW-0378">Hydrolase</keyword>
<feature type="region of interest" description="Disordered" evidence="7">
    <location>
        <begin position="937"/>
        <end position="975"/>
    </location>
</feature>
<dbReference type="InterPro" id="IPR010043">
    <property type="entry name" value="UTase/UR"/>
</dbReference>
<feature type="domain" description="ACT" evidence="8">
    <location>
        <begin position="750"/>
        <end position="825"/>
    </location>
</feature>
<comment type="activity regulation">
    <text evidence="6">Uridylyltransferase (UTase) activity is inhibited by glutamine, while glutamine activates uridylyl-removing (UR) activity.</text>
</comment>
<sequence length="975" mass="109374">MAVTLSPEEIVDGEALRVALTASFREHAGDEVAQRTAVLDLLKKTMAEGRARIRDALERGMKGVKTAQNLSYLQDVVIQALYDYCRVHAFPSAHHTEAENICIVAVGGYGRGTLAPQSDIDLLFVLPHKQTPWGESVVEYMLYMLWDLGLKVGHATRSVADCIRLAREDVTIRTTILEARYLWGHQPLFDELTDAFWNELVPGTGREFVKLKLAERDDRHARAGKSRYLVEPNIKESKGGLRDLHTLFWIGKYLYGVHDPRELVEKGVFRQSEMRTFMRAEEFLWAVRCHLHFVTGRAEDRLSFDIQIEMARRLGYVSHGGMKDVERFMKHYFLVAKDVGDLTRIFCATLEDQQRKAGPAASAADRLRSRLEPFMQAVGLGARMRKGADPLPPGFVLDGSRINAGDEDLFRKDPVNIVRLFHTAEMTGTDIHPDALRLVRRSLKLVDAALRKDEEANRLFCEILISPHTPDIALRRMNEAGVLGRFVLDFGRIVALMQFNMYHHYTADEHLIHAIHILSQIEKGADADEHPLANELMQKVQSRKIIYLAMFLHDIAKGRKEDHSIAGAKIARKLGPRLGLTPAETDTVAWLVLEHLIMSDVAQTRDISDPRTVKDFADKVQSPERLKLLTILTTADIKAVGPGVWNGWKAQLIQQLYDETLPLLSGDHEAPSRAARVGVARDALKQRISDLGTATVESFAGRMTDSYWLVVDPDTQERHARLMAGADTSHGDEAVLEIDVTPLPDDDATEISVYALDHPGIFSRIAGAVAMTGANIVDAKIFTTNDGMALDTFWVQSDNSEVLDDARRVQRLRELIDKTLRGEAKPKEAIARERKRTRRQQAFEIEPQVLIDNSVSDRFTVIEVNALDRPGLLYDLTRALFHLGLTITSAHIATYGERIVDVFYVKDVAGGKVVQDGKKEAVEDGLLAAINSALSPRPKDVEERVQKRTERREAARETGQKARDARTKRLKGAAE</sequence>
<organism evidence="10 11">
    <name type="scientific">Pyruvatibacter mobilis</name>
    <dbReference type="NCBI Taxonomy" id="1712261"/>
    <lineage>
        <taxon>Bacteria</taxon>
        <taxon>Pseudomonadati</taxon>
        <taxon>Pseudomonadota</taxon>
        <taxon>Alphaproteobacteria</taxon>
        <taxon>Hyphomicrobiales</taxon>
        <taxon>Parvibaculaceae</taxon>
        <taxon>Pyruvatibacter</taxon>
    </lineage>
</organism>
<dbReference type="PANTHER" id="PTHR47320:SF1">
    <property type="entry name" value="BIFUNCTIONAL URIDYLYLTRANSFERASE_URIDYLYL-REMOVING ENZYME"/>
    <property type="match status" value="1"/>
</dbReference>
<dbReference type="CDD" id="cd04899">
    <property type="entry name" value="ACT_ACR-UUR-like_2"/>
    <property type="match status" value="1"/>
</dbReference>
<dbReference type="SUPFAM" id="SSF55021">
    <property type="entry name" value="ACT-like"/>
    <property type="match status" value="2"/>
</dbReference>
<gene>
    <name evidence="6" type="primary">glnD</name>
    <name evidence="10" type="ORF">GTQ45_05030</name>
</gene>
<dbReference type="InterPro" id="IPR043519">
    <property type="entry name" value="NT_sf"/>
</dbReference>
<dbReference type="Pfam" id="PF08335">
    <property type="entry name" value="GlnD_UR_UTase"/>
    <property type="match status" value="1"/>
</dbReference>
<evidence type="ECO:0000256" key="2">
    <source>
        <dbReference type="ARBA" id="ARBA00022695"/>
    </source>
</evidence>
<dbReference type="GO" id="GO:0008773">
    <property type="term" value="F:[protein-PII] uridylyltransferase activity"/>
    <property type="evidence" value="ECO:0007669"/>
    <property type="project" value="UniProtKB-UniRule"/>
</dbReference>
<dbReference type="PANTHER" id="PTHR47320">
    <property type="entry name" value="BIFUNCTIONAL URIDYLYLTRANSFERASE/URIDYLYL-REMOVING ENZYME"/>
    <property type="match status" value="1"/>
</dbReference>
<comment type="domain">
    <text evidence="6">Has four distinct domains: an N-terminal nucleotidyltransferase (NT) domain responsible for UTase activity, a central HD domain that encodes UR activity, and two C-terminal ACT domains that seem to have a role in glutamine sensing.</text>
</comment>
<evidence type="ECO:0000256" key="7">
    <source>
        <dbReference type="SAM" id="MobiDB-lite"/>
    </source>
</evidence>
<dbReference type="PROSITE" id="PS51671">
    <property type="entry name" value="ACT"/>
    <property type="match status" value="2"/>
</dbReference>
<dbReference type="GO" id="GO:0008882">
    <property type="term" value="F:[glutamate-ammonia-ligase] adenylyltransferase activity"/>
    <property type="evidence" value="ECO:0007669"/>
    <property type="project" value="InterPro"/>
</dbReference>
<keyword evidence="4 6" id="KW-0460">Magnesium</keyword>
<dbReference type="InterPro" id="IPR045865">
    <property type="entry name" value="ACT-like_dom_sf"/>
</dbReference>
<evidence type="ECO:0000259" key="9">
    <source>
        <dbReference type="PROSITE" id="PS51831"/>
    </source>
</evidence>
<dbReference type="SUPFAM" id="SSF81301">
    <property type="entry name" value="Nucleotidyltransferase"/>
    <property type="match status" value="1"/>
</dbReference>
<evidence type="ECO:0000313" key="10">
    <source>
        <dbReference type="EMBL" id="NBG95089.1"/>
    </source>
</evidence>
<keyword evidence="5 6" id="KW-0511">Multifunctional enzyme</keyword>
<dbReference type="GO" id="GO:0008081">
    <property type="term" value="F:phosphoric diester hydrolase activity"/>
    <property type="evidence" value="ECO:0007669"/>
    <property type="project" value="UniProtKB-UniRule"/>
</dbReference>
<feature type="region of interest" description="Uridylyl-removing" evidence="6">
    <location>
        <begin position="391"/>
        <end position="749"/>
    </location>
</feature>
<comment type="catalytic activity">
    <reaction evidence="6">
        <text>[protein-PII]-uridylyl-L-tyrosine + H2O = [protein-PII]-L-tyrosine + UMP + H(+)</text>
        <dbReference type="Rhea" id="RHEA:48600"/>
        <dbReference type="Rhea" id="RHEA-COMP:12147"/>
        <dbReference type="Rhea" id="RHEA-COMP:12148"/>
        <dbReference type="ChEBI" id="CHEBI:15377"/>
        <dbReference type="ChEBI" id="CHEBI:15378"/>
        <dbReference type="ChEBI" id="CHEBI:46858"/>
        <dbReference type="ChEBI" id="CHEBI:57865"/>
        <dbReference type="ChEBI" id="CHEBI:90602"/>
    </reaction>
</comment>
<evidence type="ECO:0000256" key="4">
    <source>
        <dbReference type="ARBA" id="ARBA00022842"/>
    </source>
</evidence>
<evidence type="ECO:0000259" key="8">
    <source>
        <dbReference type="PROSITE" id="PS51671"/>
    </source>
</evidence>
<dbReference type="CDD" id="cd05401">
    <property type="entry name" value="NT_GlnE_GlnD_like"/>
    <property type="match status" value="1"/>
</dbReference>
<dbReference type="Gene3D" id="1.10.3090.10">
    <property type="entry name" value="cca-adding enzyme, domain 2"/>
    <property type="match status" value="1"/>
</dbReference>
<dbReference type="SUPFAM" id="SSF81891">
    <property type="entry name" value="Poly A polymerase C-terminal region-like"/>
    <property type="match status" value="1"/>
</dbReference>
<dbReference type="GO" id="GO:0006808">
    <property type="term" value="P:regulation of nitrogen utilization"/>
    <property type="evidence" value="ECO:0007669"/>
    <property type="project" value="UniProtKB-UniRule"/>
</dbReference>
<dbReference type="InterPro" id="IPR013546">
    <property type="entry name" value="PII_UdlTrfase/GS_AdlTrfase"/>
</dbReference>
<dbReference type="HAMAP" id="MF_00277">
    <property type="entry name" value="PII_uridylyl_transf"/>
    <property type="match status" value="1"/>
</dbReference>
<dbReference type="PROSITE" id="PS51831">
    <property type="entry name" value="HD"/>
    <property type="match status" value="1"/>
</dbReference>
<dbReference type="Pfam" id="PF01842">
    <property type="entry name" value="ACT"/>
    <property type="match status" value="1"/>
</dbReference>
<comment type="catalytic activity">
    <reaction evidence="6">
        <text>[protein-PII]-L-tyrosine + UTP = [protein-PII]-uridylyl-L-tyrosine + diphosphate</text>
        <dbReference type="Rhea" id="RHEA:13673"/>
        <dbReference type="Rhea" id="RHEA-COMP:12147"/>
        <dbReference type="Rhea" id="RHEA-COMP:12148"/>
        <dbReference type="ChEBI" id="CHEBI:33019"/>
        <dbReference type="ChEBI" id="CHEBI:46398"/>
        <dbReference type="ChEBI" id="CHEBI:46858"/>
        <dbReference type="ChEBI" id="CHEBI:90602"/>
        <dbReference type="EC" id="2.7.7.59"/>
    </reaction>
</comment>
<accession>A0A845Q9L9</accession>
<dbReference type="Gene3D" id="3.30.460.10">
    <property type="entry name" value="Beta Polymerase, domain 2"/>
    <property type="match status" value="1"/>
</dbReference>
<dbReference type="PIRSF" id="PIRSF006288">
    <property type="entry name" value="PII_uridyltransf"/>
    <property type="match status" value="1"/>
</dbReference>
<dbReference type="EC" id="3.1.4.-" evidence="6"/>
<dbReference type="OrthoDB" id="9758038at2"/>
<feature type="domain" description="ACT" evidence="8">
    <location>
        <begin position="861"/>
        <end position="937"/>
    </location>
</feature>
<evidence type="ECO:0000256" key="6">
    <source>
        <dbReference type="HAMAP-Rule" id="MF_00277"/>
    </source>
</evidence>
<dbReference type="Pfam" id="PF03710">
    <property type="entry name" value="GlnE"/>
    <property type="match status" value="1"/>
</dbReference>
<proteinExistence type="inferred from homology"/>
<feature type="region of interest" description="Uridylyltransferase" evidence="6">
    <location>
        <begin position="1"/>
        <end position="390"/>
    </location>
</feature>
<dbReference type="InterPro" id="IPR002912">
    <property type="entry name" value="ACT_dom"/>
</dbReference>
<evidence type="ECO:0000256" key="3">
    <source>
        <dbReference type="ARBA" id="ARBA00022801"/>
    </source>
</evidence>
<dbReference type="EC" id="2.7.7.59" evidence="6"/>
<name>A0A845Q9L9_9HYPH</name>
<comment type="similarity">
    <text evidence="6">Belongs to the GlnD family.</text>
</comment>
<dbReference type="InterPro" id="IPR006674">
    <property type="entry name" value="HD_domain"/>
</dbReference>
<comment type="function">
    <text evidence="6">Modifies, by uridylylation and deuridylylation, the PII regulatory proteins (GlnB and homologs), in response to the nitrogen status of the cell that GlnD senses through the glutamine level. Under low glutamine levels, catalyzes the conversion of the PII proteins and UTP to PII-UMP and PPi, while under higher glutamine levels, GlnD hydrolyzes PII-UMP to PII and UMP (deuridylylation). Thus, controls uridylylation state and activity of the PII proteins, and plays an important role in the regulation of nitrogen metabolism.</text>
</comment>
<dbReference type="EMBL" id="WXYQ01000004">
    <property type="protein sequence ID" value="NBG95089.1"/>
    <property type="molecule type" value="Genomic_DNA"/>
</dbReference>
<dbReference type="CDD" id="cd04900">
    <property type="entry name" value="ACT_UUR-like_1"/>
    <property type="match status" value="1"/>
</dbReference>